<dbReference type="InterPro" id="IPR002654">
    <property type="entry name" value="Glyco_trans_25"/>
</dbReference>
<protein>
    <recommendedName>
        <fullName evidence="1">Glycosyl transferase family 25 domain-containing protein</fullName>
    </recommendedName>
</protein>
<accession>A0A6C0I4X0</accession>
<evidence type="ECO:0000313" key="2">
    <source>
        <dbReference type="EMBL" id="QHT87839.1"/>
    </source>
</evidence>
<dbReference type="GO" id="GO:0016163">
    <property type="term" value="F:nitrogenase activity"/>
    <property type="evidence" value="ECO:0007669"/>
    <property type="project" value="InterPro"/>
</dbReference>
<dbReference type="Pfam" id="PF01755">
    <property type="entry name" value="Glyco_transf_25"/>
    <property type="match status" value="1"/>
</dbReference>
<evidence type="ECO:0000259" key="1">
    <source>
        <dbReference type="Pfam" id="PF01755"/>
    </source>
</evidence>
<sequence>MYYFIMHNMNNAIIKNVMYINLESRKDRRAHVEAQLAALKNAEHNGMPNLVPERFNAIKHVVHGAIGCSMSHMRCIQIAKERDWDHVLVCEDDVLFTNAPLFLTQLNKFMATVPTWDVVLLAGNNIPPFRVVNDACIQVSNCQTTTAYIVRAHYYDTLIANYRAGINQLMRNPTQKLEYAIDRYWFELQRRDRWFLITPLSVVQREDYSDIEQRFTNYGHLMLDLDKTQMMRRRMESIPMQLKK</sequence>
<organism evidence="2">
    <name type="scientific">viral metagenome</name>
    <dbReference type="NCBI Taxonomy" id="1070528"/>
    <lineage>
        <taxon>unclassified sequences</taxon>
        <taxon>metagenomes</taxon>
        <taxon>organismal metagenomes</taxon>
    </lineage>
</organism>
<feature type="domain" description="Glycosyl transferase family 25" evidence="1">
    <location>
        <begin position="19"/>
        <end position="111"/>
    </location>
</feature>
<name>A0A6C0I4X0_9ZZZZ</name>
<dbReference type="EMBL" id="MN740102">
    <property type="protein sequence ID" value="QHT87839.1"/>
    <property type="molecule type" value="Genomic_DNA"/>
</dbReference>
<dbReference type="CDD" id="cd06532">
    <property type="entry name" value="Glyco_transf_25"/>
    <property type="match status" value="1"/>
</dbReference>
<dbReference type="InterPro" id="IPR000318">
    <property type="entry name" value="Nase_comp1_CS"/>
</dbReference>
<dbReference type="PROSITE" id="PS00699">
    <property type="entry name" value="NITROGENASE_1_1"/>
    <property type="match status" value="1"/>
</dbReference>
<proteinExistence type="predicted"/>
<reference evidence="2" key="1">
    <citation type="journal article" date="2020" name="Nature">
        <title>Giant virus diversity and host interactions through global metagenomics.</title>
        <authorList>
            <person name="Schulz F."/>
            <person name="Roux S."/>
            <person name="Paez-Espino D."/>
            <person name="Jungbluth S."/>
            <person name="Walsh D.A."/>
            <person name="Denef V.J."/>
            <person name="McMahon K.D."/>
            <person name="Konstantinidis K.T."/>
            <person name="Eloe-Fadrosh E.A."/>
            <person name="Kyrpides N.C."/>
            <person name="Woyke T."/>
        </authorList>
    </citation>
    <scope>NUCLEOTIDE SEQUENCE</scope>
    <source>
        <strain evidence="2">GVMAG-M-3300023184-191</strain>
    </source>
</reference>
<dbReference type="AlphaFoldDB" id="A0A6C0I4X0"/>